<proteinExistence type="predicted"/>
<gene>
    <name evidence="1" type="ORF">RRG08_039172</name>
</gene>
<name>A0AAE1DE96_9GAST</name>
<protein>
    <submittedName>
        <fullName evidence="1">Uncharacterized protein</fullName>
    </submittedName>
</protein>
<evidence type="ECO:0000313" key="1">
    <source>
        <dbReference type="EMBL" id="KAK3767356.1"/>
    </source>
</evidence>
<dbReference type="Proteomes" id="UP001283361">
    <property type="component" value="Unassembled WGS sequence"/>
</dbReference>
<dbReference type="EMBL" id="JAWDGP010004155">
    <property type="protein sequence ID" value="KAK3767356.1"/>
    <property type="molecule type" value="Genomic_DNA"/>
</dbReference>
<comment type="caution">
    <text evidence="1">The sequence shown here is derived from an EMBL/GenBank/DDBJ whole genome shotgun (WGS) entry which is preliminary data.</text>
</comment>
<dbReference type="AlphaFoldDB" id="A0AAE1DE96"/>
<reference evidence="1" key="1">
    <citation type="journal article" date="2023" name="G3 (Bethesda)">
        <title>A reference genome for the long-term kleptoplast-retaining sea slug Elysia crispata morphotype clarki.</title>
        <authorList>
            <person name="Eastman K.E."/>
            <person name="Pendleton A.L."/>
            <person name="Shaikh M.A."/>
            <person name="Suttiyut T."/>
            <person name="Ogas R."/>
            <person name="Tomko P."/>
            <person name="Gavelis G."/>
            <person name="Widhalm J.R."/>
            <person name="Wisecaver J.H."/>
        </authorList>
    </citation>
    <scope>NUCLEOTIDE SEQUENCE</scope>
    <source>
        <strain evidence="1">ECLA1</strain>
    </source>
</reference>
<evidence type="ECO:0000313" key="2">
    <source>
        <dbReference type="Proteomes" id="UP001283361"/>
    </source>
</evidence>
<sequence length="112" mass="13437">MRRGRGETFTTRNKSFTSLKKIIPEKEKKKPVMRKQTSVISSDHLRISKVNAFREIRPFFSPYFWLLRNMENPPNRESHHSDLMTFTELPGLTDLLLFCFRLLHSYRDKEFS</sequence>
<keyword evidence="2" id="KW-1185">Reference proteome</keyword>
<organism evidence="1 2">
    <name type="scientific">Elysia crispata</name>
    <name type="common">lettuce slug</name>
    <dbReference type="NCBI Taxonomy" id="231223"/>
    <lineage>
        <taxon>Eukaryota</taxon>
        <taxon>Metazoa</taxon>
        <taxon>Spiralia</taxon>
        <taxon>Lophotrochozoa</taxon>
        <taxon>Mollusca</taxon>
        <taxon>Gastropoda</taxon>
        <taxon>Heterobranchia</taxon>
        <taxon>Euthyneura</taxon>
        <taxon>Panpulmonata</taxon>
        <taxon>Sacoglossa</taxon>
        <taxon>Placobranchoidea</taxon>
        <taxon>Plakobranchidae</taxon>
        <taxon>Elysia</taxon>
    </lineage>
</organism>
<accession>A0AAE1DE96</accession>